<name>A0AAD0JWR3_9ACTN</name>
<accession>A0AAD0JWR3</accession>
<dbReference type="AlphaFoldDB" id="A0AAD0JWR3"/>
<sequence length="60" mass="6616">MSTFRLRTPDRTIDLGEFDNAQEALEHAVALQPDARPVDGDLEVRVGDGWHPVATEGDMP</sequence>
<dbReference type="RefSeq" id="WP_107747117.1">
    <property type="nucleotide sequence ID" value="NZ_CP015453.1"/>
</dbReference>
<keyword evidence="2" id="KW-1185">Reference proteome</keyword>
<dbReference type="EMBL" id="CP015453">
    <property type="protein sequence ID" value="AWH96998.1"/>
    <property type="molecule type" value="Genomic_DNA"/>
</dbReference>
<proteinExistence type="predicted"/>
<organism evidence="1 2">
    <name type="scientific">Dietzia psychralcaliphila</name>
    <dbReference type="NCBI Taxonomy" id="139021"/>
    <lineage>
        <taxon>Bacteria</taxon>
        <taxon>Bacillati</taxon>
        <taxon>Actinomycetota</taxon>
        <taxon>Actinomycetes</taxon>
        <taxon>Mycobacteriales</taxon>
        <taxon>Dietziaceae</taxon>
        <taxon>Dietzia</taxon>
    </lineage>
</organism>
<dbReference type="KEGG" id="dpc:A6048_17510"/>
<evidence type="ECO:0008006" key="3">
    <source>
        <dbReference type="Google" id="ProtNLM"/>
    </source>
</evidence>
<evidence type="ECO:0000313" key="2">
    <source>
        <dbReference type="Proteomes" id="UP000244903"/>
    </source>
</evidence>
<evidence type="ECO:0000313" key="1">
    <source>
        <dbReference type="EMBL" id="AWH96998.1"/>
    </source>
</evidence>
<reference evidence="1 2" key="1">
    <citation type="submission" date="2016-04" db="EMBL/GenBank/DDBJ databases">
        <title>Complete genome sequence of the haloalkaliphilic hydrocarbon-degrading bacterium Dietzia psychralcaliphila ILA-1T, isolated from a drain of a fish product-processing plant.</title>
        <authorList>
            <person name="Zhao J."/>
            <person name="Hu B."/>
            <person name="Geng S."/>
            <person name="Nie Y."/>
            <person name="Tang Y."/>
        </authorList>
    </citation>
    <scope>NUCLEOTIDE SEQUENCE [LARGE SCALE GENOMIC DNA]</scope>
    <source>
        <strain evidence="1 2">ILA-1</strain>
    </source>
</reference>
<gene>
    <name evidence="1" type="ORF">A6048_17510</name>
</gene>
<dbReference type="Proteomes" id="UP000244903">
    <property type="component" value="Chromosome"/>
</dbReference>
<protein>
    <recommendedName>
        <fullName evidence="3">Tetratricopeptide repeat protein</fullName>
    </recommendedName>
</protein>